<dbReference type="RefSeq" id="WP_165302959.1">
    <property type="nucleotide sequence ID" value="NZ_JAAKZZ010000687.1"/>
</dbReference>
<comment type="caution">
    <text evidence="4">The sequence shown here is derived from an EMBL/GenBank/DDBJ whole genome shotgun (WGS) entry which is preliminary data.</text>
</comment>
<dbReference type="Proteomes" id="UP000477722">
    <property type="component" value="Unassembled WGS sequence"/>
</dbReference>
<evidence type="ECO:0000313" key="4">
    <source>
        <dbReference type="EMBL" id="NGO73303.1"/>
    </source>
</evidence>
<dbReference type="EMBL" id="JAAKZZ010000687">
    <property type="protein sequence ID" value="NGO73303.1"/>
    <property type="molecule type" value="Genomic_DNA"/>
</dbReference>
<accession>A0A6G4X7T1</accession>
<evidence type="ECO:0000256" key="2">
    <source>
        <dbReference type="ARBA" id="ARBA00022898"/>
    </source>
</evidence>
<dbReference type="InterPro" id="IPR036052">
    <property type="entry name" value="TrpB-like_PALP_sf"/>
</dbReference>
<feature type="domain" description="Tryptophan synthase beta chain-like PALP" evidence="3">
    <location>
        <begin position="46"/>
        <end position="341"/>
    </location>
</feature>
<reference evidence="4 5" key="1">
    <citation type="submission" date="2020-02" db="EMBL/GenBank/DDBJ databases">
        <title>Whole-genome analyses of novel actinobacteria.</title>
        <authorList>
            <person name="Sahin N."/>
            <person name="Tatar D."/>
        </authorList>
    </citation>
    <scope>NUCLEOTIDE SEQUENCE [LARGE SCALE GENOMIC DNA]</scope>
    <source>
        <strain evidence="4 5">SB3404</strain>
    </source>
</reference>
<sequence length="375" mass="38603">MNTTASAAPTALSTPADRWYVNREARSWSCPPAPTEEVRAFHAAQPGYAPTPLTECPSLAAELGVGRVFVKDESDRLGLPAFKVLGGSWAVHRLLRRQPVGTRLRLVTATDGNHGRAVARLARLHGQQAEVFLPDSAPRNAARVIAAEGARVRRVAGDYDTAVRAAMEAAERPGAVLLQDMAWPGYEEIPGWVVEGYGTLFAEIDDRLEAAGAGPVDLLTVPVGVGSLAQAAVTHYRSRAHGRPGPALLAVEPETAASLLASLHHGEPVTVPTGETAMAGLNCGTPSSSAWPTLRDGLDAAVAITEAASARAMRDLAALGVPSGPCGAAALAGVRTAHESGDGTLRGVADPSSTVVLLSTEGAAAAAARPSQEAG</sequence>
<evidence type="ECO:0000256" key="1">
    <source>
        <dbReference type="ARBA" id="ARBA00001933"/>
    </source>
</evidence>
<proteinExistence type="predicted"/>
<dbReference type="GO" id="GO:1901605">
    <property type="term" value="P:alpha-amino acid metabolic process"/>
    <property type="evidence" value="ECO:0007669"/>
    <property type="project" value="UniProtKB-ARBA"/>
</dbReference>
<evidence type="ECO:0000313" key="5">
    <source>
        <dbReference type="Proteomes" id="UP000477722"/>
    </source>
</evidence>
<organism evidence="4 5">
    <name type="scientific">Streptomyces boncukensis</name>
    <dbReference type="NCBI Taxonomy" id="2711219"/>
    <lineage>
        <taxon>Bacteria</taxon>
        <taxon>Bacillati</taxon>
        <taxon>Actinomycetota</taxon>
        <taxon>Actinomycetes</taxon>
        <taxon>Kitasatosporales</taxon>
        <taxon>Streptomycetaceae</taxon>
        <taxon>Streptomyces</taxon>
    </lineage>
</organism>
<dbReference type="PANTHER" id="PTHR42937:SF1">
    <property type="entry name" value="DIAMINOPROPIONATE AMMONIA-LYASE"/>
    <property type="match status" value="1"/>
</dbReference>
<protein>
    <submittedName>
        <fullName evidence="4">Pyridoxal-phosphate dependent enzyme</fullName>
    </submittedName>
</protein>
<dbReference type="InterPro" id="IPR001926">
    <property type="entry name" value="TrpB-like_PALP"/>
</dbReference>
<keyword evidence="5" id="KW-1185">Reference proteome</keyword>
<dbReference type="AlphaFoldDB" id="A0A6G4X7T1"/>
<dbReference type="Pfam" id="PF00291">
    <property type="entry name" value="PALP"/>
    <property type="match status" value="1"/>
</dbReference>
<gene>
    <name evidence="4" type="ORF">G5C65_34235</name>
</gene>
<comment type="cofactor">
    <cofactor evidence="1">
        <name>pyridoxal 5'-phosphate</name>
        <dbReference type="ChEBI" id="CHEBI:597326"/>
    </cofactor>
</comment>
<evidence type="ECO:0000259" key="3">
    <source>
        <dbReference type="Pfam" id="PF00291"/>
    </source>
</evidence>
<dbReference type="PANTHER" id="PTHR42937">
    <property type="match status" value="1"/>
</dbReference>
<keyword evidence="2" id="KW-0663">Pyridoxal phosphate</keyword>
<dbReference type="SUPFAM" id="SSF53686">
    <property type="entry name" value="Tryptophan synthase beta subunit-like PLP-dependent enzymes"/>
    <property type="match status" value="1"/>
</dbReference>
<name>A0A6G4X7T1_9ACTN</name>
<dbReference type="Gene3D" id="3.40.50.1100">
    <property type="match status" value="3"/>
</dbReference>